<dbReference type="PANTHER" id="PTHR42718">
    <property type="entry name" value="MAJOR FACILITATOR SUPERFAMILY MULTIDRUG TRANSPORTER MFSC"/>
    <property type="match status" value="1"/>
</dbReference>
<evidence type="ECO:0000313" key="8">
    <source>
        <dbReference type="EMBL" id="GGQ18169.1"/>
    </source>
</evidence>
<gene>
    <name evidence="8" type="ORF">GCM10010140_55710</name>
</gene>
<evidence type="ECO:0000256" key="4">
    <source>
        <dbReference type="ARBA" id="ARBA00022692"/>
    </source>
</evidence>
<protein>
    <recommendedName>
        <fullName evidence="10">Major facilitator superfamily (MFS) profile domain-containing protein</fullName>
    </recommendedName>
</protein>
<dbReference type="PANTHER" id="PTHR42718:SF46">
    <property type="entry name" value="BLR6921 PROTEIN"/>
    <property type="match status" value="1"/>
</dbReference>
<keyword evidence="9" id="KW-1185">Reference proteome</keyword>
<keyword evidence="6 7" id="KW-0472">Membrane</keyword>
<proteinExistence type="predicted"/>
<feature type="transmembrane region" description="Helical" evidence="7">
    <location>
        <begin position="268"/>
        <end position="290"/>
    </location>
</feature>
<sequence>MFSVSCRSARKPSARCRASAPRTPQRAGGRFDLLGTLTVTLALTALVWGLTTAREQGWSGGPVLGAFAAATVFGALFVLAERRHPDPLIPPRLLRGGRVAAANTLMALFGSVWIALFFFLPLYQQQVLGQGPLVTGLGQLPLAGAVMLGSAPARRLTARIGTPRALPAALIAEAAGPLWLSRISADGSYLTDVIGPSVMIGLGLSIAFVQLTGLSMDGVAKQDAGTAGGLVNTTRQVGGAVGPAVLATLAGSLTARSSQPSLRALTDGYRAAFVASAAVLILMTLLAAYLTRAARTTERKLATRTVDETVP</sequence>
<evidence type="ECO:0000256" key="5">
    <source>
        <dbReference type="ARBA" id="ARBA00022989"/>
    </source>
</evidence>
<name>A0ABQ2R9T5_9ACTN</name>
<evidence type="ECO:0000256" key="6">
    <source>
        <dbReference type="ARBA" id="ARBA00023136"/>
    </source>
</evidence>
<dbReference type="Proteomes" id="UP000611554">
    <property type="component" value="Unassembled WGS sequence"/>
</dbReference>
<evidence type="ECO:0000256" key="3">
    <source>
        <dbReference type="ARBA" id="ARBA00022475"/>
    </source>
</evidence>
<evidence type="ECO:0000256" key="7">
    <source>
        <dbReference type="SAM" id="Phobius"/>
    </source>
</evidence>
<evidence type="ECO:0000313" key="9">
    <source>
        <dbReference type="Proteomes" id="UP000611554"/>
    </source>
</evidence>
<feature type="transmembrane region" description="Helical" evidence="7">
    <location>
        <begin position="31"/>
        <end position="51"/>
    </location>
</feature>
<comment type="subcellular location">
    <subcellularLocation>
        <location evidence="1">Cell membrane</location>
        <topology evidence="1">Multi-pass membrane protein</topology>
    </subcellularLocation>
</comment>
<evidence type="ECO:0000256" key="2">
    <source>
        <dbReference type="ARBA" id="ARBA00022448"/>
    </source>
</evidence>
<comment type="caution">
    <text evidence="8">The sequence shown here is derived from an EMBL/GenBank/DDBJ whole genome shotgun (WGS) entry which is preliminary data.</text>
</comment>
<feature type="transmembrane region" description="Helical" evidence="7">
    <location>
        <begin position="100"/>
        <end position="120"/>
    </location>
</feature>
<feature type="transmembrane region" description="Helical" evidence="7">
    <location>
        <begin position="63"/>
        <end position="80"/>
    </location>
</feature>
<keyword evidence="3" id="KW-1003">Cell membrane</keyword>
<reference evidence="9" key="1">
    <citation type="journal article" date="2019" name="Int. J. Syst. Evol. Microbiol.">
        <title>The Global Catalogue of Microorganisms (GCM) 10K type strain sequencing project: providing services to taxonomists for standard genome sequencing and annotation.</title>
        <authorList>
            <consortium name="The Broad Institute Genomics Platform"/>
            <consortium name="The Broad Institute Genome Sequencing Center for Infectious Disease"/>
            <person name="Wu L."/>
            <person name="Ma J."/>
        </authorList>
    </citation>
    <scope>NUCLEOTIDE SEQUENCE [LARGE SCALE GENOMIC DNA]</scope>
    <source>
        <strain evidence="9">JCM 3115</strain>
    </source>
</reference>
<dbReference type="EMBL" id="BMQJ01000015">
    <property type="protein sequence ID" value="GGQ18169.1"/>
    <property type="molecule type" value="Genomic_DNA"/>
</dbReference>
<dbReference type="InterPro" id="IPR011701">
    <property type="entry name" value="MFS"/>
</dbReference>
<organism evidence="8 9">
    <name type="scientific">Streptosporangium pseudovulgare</name>
    <dbReference type="NCBI Taxonomy" id="35765"/>
    <lineage>
        <taxon>Bacteria</taxon>
        <taxon>Bacillati</taxon>
        <taxon>Actinomycetota</taxon>
        <taxon>Actinomycetes</taxon>
        <taxon>Streptosporangiales</taxon>
        <taxon>Streptosporangiaceae</taxon>
        <taxon>Streptosporangium</taxon>
    </lineage>
</organism>
<evidence type="ECO:0008006" key="10">
    <source>
        <dbReference type="Google" id="ProtNLM"/>
    </source>
</evidence>
<dbReference type="SUPFAM" id="SSF103473">
    <property type="entry name" value="MFS general substrate transporter"/>
    <property type="match status" value="1"/>
</dbReference>
<keyword evidence="5 7" id="KW-1133">Transmembrane helix</keyword>
<keyword evidence="4 7" id="KW-0812">Transmembrane</keyword>
<evidence type="ECO:0000256" key="1">
    <source>
        <dbReference type="ARBA" id="ARBA00004651"/>
    </source>
</evidence>
<accession>A0ABQ2R9T5</accession>
<keyword evidence="2" id="KW-0813">Transport</keyword>
<dbReference type="InterPro" id="IPR036259">
    <property type="entry name" value="MFS_trans_sf"/>
</dbReference>
<dbReference type="Pfam" id="PF07690">
    <property type="entry name" value="MFS_1"/>
    <property type="match status" value="1"/>
</dbReference>
<feature type="transmembrane region" description="Helical" evidence="7">
    <location>
        <begin position="193"/>
        <end position="216"/>
    </location>
</feature>
<feature type="transmembrane region" description="Helical" evidence="7">
    <location>
        <begin position="237"/>
        <end position="256"/>
    </location>
</feature>
<dbReference type="Gene3D" id="1.20.1250.20">
    <property type="entry name" value="MFS general substrate transporter like domains"/>
    <property type="match status" value="1"/>
</dbReference>